<dbReference type="InterPro" id="IPR032675">
    <property type="entry name" value="LRR_dom_sf"/>
</dbReference>
<sequence>MEQKSSKQRAEEAVLDLKGKLRQLNKTLASKGATIDENAPLVDTIKAVEGMKEQAVTMSIFKRQQFLGYVDESLPPLRISERYNPALIDYCFAQNRALKNLPSIENVGVAVNLSSFASSCGSLIEVSLGALTNATDISSAFSGCYSLTSVAIGAAPKVTNVSSLFFGCASLKDVSIDLSGGQLTNFTYVFFNCSSLRRVTGTIDLSSANSAAAAFQGCSLLEEVRIKGIKVDFDLSACANLSVESVKYLVDNAQSVTGKRIDLSRALLDAHEEELGDLGDTASDKGWTINYK</sequence>
<evidence type="ECO:0000313" key="1">
    <source>
        <dbReference type="EMBL" id="DAF59104.1"/>
    </source>
</evidence>
<name>A0A8S5T7L2_9CAUD</name>
<organism evidence="1">
    <name type="scientific">Siphoviridae sp. ctmwf23</name>
    <dbReference type="NCBI Taxonomy" id="2827935"/>
    <lineage>
        <taxon>Viruses</taxon>
        <taxon>Duplodnaviria</taxon>
        <taxon>Heunggongvirae</taxon>
        <taxon>Uroviricota</taxon>
        <taxon>Caudoviricetes</taxon>
    </lineage>
</organism>
<dbReference type="InterPro" id="IPR026906">
    <property type="entry name" value="LRR_5"/>
</dbReference>
<reference evidence="1" key="1">
    <citation type="journal article" date="2021" name="Proc. Natl. Acad. Sci. U.S.A.">
        <title>A Catalog of Tens of Thousands of Viruses from Human Metagenomes Reveals Hidden Associations with Chronic Diseases.</title>
        <authorList>
            <person name="Tisza M.J."/>
            <person name="Buck C.B."/>
        </authorList>
    </citation>
    <scope>NUCLEOTIDE SEQUENCE</scope>
    <source>
        <strain evidence="1">Ctmwf23</strain>
    </source>
</reference>
<proteinExistence type="predicted"/>
<accession>A0A8S5T7L2</accession>
<dbReference type="SUPFAM" id="SSF52058">
    <property type="entry name" value="L domain-like"/>
    <property type="match status" value="1"/>
</dbReference>
<protein>
    <submittedName>
        <fullName evidence="1">Leucine-rich repeat protein</fullName>
    </submittedName>
</protein>
<dbReference type="Gene3D" id="3.80.10.10">
    <property type="entry name" value="Ribonuclease Inhibitor"/>
    <property type="match status" value="1"/>
</dbReference>
<dbReference type="EMBL" id="BK032763">
    <property type="protein sequence ID" value="DAF59104.1"/>
    <property type="molecule type" value="Genomic_DNA"/>
</dbReference>
<dbReference type="Pfam" id="PF13306">
    <property type="entry name" value="LRR_5"/>
    <property type="match status" value="1"/>
</dbReference>